<sequence>MNTNHTTRLCRSFQTAPAAVAKADTAKYLRSGLTAEGFEAPDWLVPDLEDGTAPSMKDAALENTIELLDEHEFAGEIWPRVEWSYDDARLRERGGEQIQSLVAEATESIDGVVVPKVGGVDDFRRVLTVLDDVTESAGVSSEAVGLAIILETARARSAVGDIARIGADSVLEAIVFGPVDYTAELGGRDLGDGRPRWDNVLEALSIETSANGLLSIGGPFDQLYTTRAGVTAYRADEYASQVEREAHLGLDGSWSLHPKQTVQANHVHMPRPAELDRAIDRIERATAALEDGTGAVAIDGQMIDEATIKNFRNAVSMVRTIDERAPAQTAAQYDDESLERARAIDISSP</sequence>
<evidence type="ECO:0000256" key="2">
    <source>
        <dbReference type="ARBA" id="ARBA00022723"/>
    </source>
</evidence>
<dbReference type="InterPro" id="IPR040442">
    <property type="entry name" value="Pyrv_kinase-like_dom_sf"/>
</dbReference>
<dbReference type="PANTHER" id="PTHR32308">
    <property type="entry name" value="LYASE BETA SUBUNIT, PUTATIVE (AFU_ORTHOLOGUE AFUA_4G13030)-RELATED"/>
    <property type="match status" value="1"/>
</dbReference>
<dbReference type="Proteomes" id="UP001595846">
    <property type="component" value="Unassembled WGS sequence"/>
</dbReference>
<comment type="cofactor">
    <cofactor evidence="1">
        <name>Mg(2+)</name>
        <dbReference type="ChEBI" id="CHEBI:18420"/>
    </cofactor>
</comment>
<dbReference type="Gene3D" id="3.20.20.60">
    <property type="entry name" value="Phosphoenolpyruvate-binding domains"/>
    <property type="match status" value="1"/>
</dbReference>
<keyword evidence="5" id="KW-0456">Lyase</keyword>
<keyword evidence="3" id="KW-0460">Magnesium</keyword>
<dbReference type="PANTHER" id="PTHR32308:SF10">
    <property type="entry name" value="CITRATE LYASE SUBUNIT BETA"/>
    <property type="match status" value="1"/>
</dbReference>
<dbReference type="GO" id="GO:0016829">
    <property type="term" value="F:lyase activity"/>
    <property type="evidence" value="ECO:0007669"/>
    <property type="project" value="UniProtKB-KW"/>
</dbReference>
<dbReference type="AlphaFoldDB" id="A0ABD5NN44"/>
<dbReference type="InterPro" id="IPR015813">
    <property type="entry name" value="Pyrv/PenolPyrv_kinase-like_dom"/>
</dbReference>
<dbReference type="RefSeq" id="WP_256531400.1">
    <property type="nucleotide sequence ID" value="NZ_CP101824.1"/>
</dbReference>
<feature type="domain" description="HpcH/HpaI aldolase/citrate lyase" evidence="4">
    <location>
        <begin position="40"/>
        <end position="193"/>
    </location>
</feature>
<name>A0ABD5NN44_9EURY</name>
<accession>A0ABD5NN44</accession>
<dbReference type="Pfam" id="PF03328">
    <property type="entry name" value="HpcH_HpaI"/>
    <property type="match status" value="1"/>
</dbReference>
<evidence type="ECO:0000313" key="6">
    <source>
        <dbReference type="Proteomes" id="UP001595846"/>
    </source>
</evidence>
<dbReference type="GO" id="GO:0046872">
    <property type="term" value="F:metal ion binding"/>
    <property type="evidence" value="ECO:0007669"/>
    <property type="project" value="UniProtKB-KW"/>
</dbReference>
<proteinExistence type="predicted"/>
<evidence type="ECO:0000259" key="4">
    <source>
        <dbReference type="Pfam" id="PF03328"/>
    </source>
</evidence>
<organism evidence="5 6">
    <name type="scientific">Halovivax cerinus</name>
    <dbReference type="NCBI Taxonomy" id="1487865"/>
    <lineage>
        <taxon>Archaea</taxon>
        <taxon>Methanobacteriati</taxon>
        <taxon>Methanobacteriota</taxon>
        <taxon>Stenosarchaea group</taxon>
        <taxon>Halobacteria</taxon>
        <taxon>Halobacteriales</taxon>
        <taxon>Natrialbaceae</taxon>
        <taxon>Halovivax</taxon>
    </lineage>
</organism>
<reference evidence="5 6" key="1">
    <citation type="journal article" date="2019" name="Int. J. Syst. Evol. Microbiol.">
        <title>The Global Catalogue of Microorganisms (GCM) 10K type strain sequencing project: providing services to taxonomists for standard genome sequencing and annotation.</title>
        <authorList>
            <consortium name="The Broad Institute Genomics Platform"/>
            <consortium name="The Broad Institute Genome Sequencing Center for Infectious Disease"/>
            <person name="Wu L."/>
            <person name="Ma J."/>
        </authorList>
    </citation>
    <scope>NUCLEOTIDE SEQUENCE [LARGE SCALE GENOMIC DNA]</scope>
    <source>
        <strain evidence="5 6">IBRC-M 10256</strain>
    </source>
</reference>
<protein>
    <submittedName>
        <fullName evidence="5">L-malyl-CoA/beta-methylmalyl-CoA lyase</fullName>
        <ecNumber evidence="5">4.1.3.24</ecNumber>
    </submittedName>
</protein>
<dbReference type="NCBIfam" id="NF041626">
    <property type="entry name" value="malyCoAlyase_Halo"/>
    <property type="match status" value="1"/>
</dbReference>
<evidence type="ECO:0000256" key="3">
    <source>
        <dbReference type="ARBA" id="ARBA00022842"/>
    </source>
</evidence>
<dbReference type="SUPFAM" id="SSF51621">
    <property type="entry name" value="Phosphoenolpyruvate/pyruvate domain"/>
    <property type="match status" value="1"/>
</dbReference>
<keyword evidence="2" id="KW-0479">Metal-binding</keyword>
<dbReference type="EMBL" id="JBHSAQ010000003">
    <property type="protein sequence ID" value="MFC3958250.1"/>
    <property type="molecule type" value="Genomic_DNA"/>
</dbReference>
<comment type="caution">
    <text evidence="5">The sequence shown here is derived from an EMBL/GenBank/DDBJ whole genome shotgun (WGS) entry which is preliminary data.</text>
</comment>
<gene>
    <name evidence="5" type="primary">citE</name>
    <name evidence="5" type="ORF">ACFOUR_07695</name>
</gene>
<dbReference type="InterPro" id="IPR005000">
    <property type="entry name" value="Aldolase/citrate-lyase_domain"/>
</dbReference>
<dbReference type="GeneID" id="73904135"/>
<keyword evidence="6" id="KW-1185">Reference proteome</keyword>
<dbReference type="EC" id="4.1.3.24" evidence="5"/>
<evidence type="ECO:0000313" key="5">
    <source>
        <dbReference type="EMBL" id="MFC3958250.1"/>
    </source>
</evidence>
<evidence type="ECO:0000256" key="1">
    <source>
        <dbReference type="ARBA" id="ARBA00001946"/>
    </source>
</evidence>